<proteinExistence type="predicted"/>
<evidence type="ECO:0000256" key="1">
    <source>
        <dbReference type="SAM" id="MobiDB-lite"/>
    </source>
</evidence>
<gene>
    <name evidence="2" type="ORF">SEMRO_134_G063530.1</name>
</gene>
<feature type="region of interest" description="Disordered" evidence="1">
    <location>
        <begin position="110"/>
        <end position="144"/>
    </location>
</feature>
<protein>
    <submittedName>
        <fullName evidence="2">Uncharacterized protein</fullName>
    </submittedName>
</protein>
<dbReference type="AlphaFoldDB" id="A0A9N8DMB5"/>
<evidence type="ECO:0000313" key="3">
    <source>
        <dbReference type="Proteomes" id="UP001153069"/>
    </source>
</evidence>
<name>A0A9N8DMB5_9STRA</name>
<dbReference type="Proteomes" id="UP001153069">
    <property type="component" value="Unassembled WGS sequence"/>
</dbReference>
<comment type="caution">
    <text evidence="2">The sequence shown here is derived from an EMBL/GenBank/DDBJ whole genome shotgun (WGS) entry which is preliminary data.</text>
</comment>
<feature type="compositionally biased region" description="Basic and acidic residues" evidence="1">
    <location>
        <begin position="123"/>
        <end position="138"/>
    </location>
</feature>
<keyword evidence="3" id="KW-1185">Reference proteome</keyword>
<accession>A0A9N8DMB5</accession>
<organism evidence="2 3">
    <name type="scientific">Seminavis robusta</name>
    <dbReference type="NCBI Taxonomy" id="568900"/>
    <lineage>
        <taxon>Eukaryota</taxon>
        <taxon>Sar</taxon>
        <taxon>Stramenopiles</taxon>
        <taxon>Ochrophyta</taxon>
        <taxon>Bacillariophyta</taxon>
        <taxon>Bacillariophyceae</taxon>
        <taxon>Bacillariophycidae</taxon>
        <taxon>Naviculales</taxon>
        <taxon>Naviculaceae</taxon>
        <taxon>Seminavis</taxon>
    </lineage>
</organism>
<dbReference type="EMBL" id="CAICTM010000133">
    <property type="protein sequence ID" value="CAB9502369.1"/>
    <property type="molecule type" value="Genomic_DNA"/>
</dbReference>
<sequence>MVAGKPFDVTFDVPPMAAFRPSTMTATSMDGRCRSFDDDDPSVFDDNDSPYSELELLADPDFLCDDEETTFEADPDYAFDPDNEPPLEIDYDFYYDDDEPTIETGYDLYGEEEPLDANSITQDDAKSTTESTEKHDNEDGATPATTLAHHCQNQACPHGRRLRERQSLRLWKADNRRQGAAFIVGGQIHAGNQC</sequence>
<evidence type="ECO:0000313" key="2">
    <source>
        <dbReference type="EMBL" id="CAB9502369.1"/>
    </source>
</evidence>
<reference evidence="2" key="1">
    <citation type="submission" date="2020-06" db="EMBL/GenBank/DDBJ databases">
        <authorList>
            <consortium name="Plant Systems Biology data submission"/>
        </authorList>
    </citation>
    <scope>NUCLEOTIDE SEQUENCE</scope>
    <source>
        <strain evidence="2">D6</strain>
    </source>
</reference>